<sequence>MASPNRLTVLSNVIAEKTKVISDFLASKGVEPPSFDVDGQADYAISADDKEAYEARLELIAASKELYALSHGPKDHIRNLCWDAMDPLSLHAIWTFRVPQAVPLNSKISYEDLAEKCHQLSGIFVPLFTFRRIIRHAITNRFFCEPELGFVAHNRASRVLLEEETLDAWVGLFCNDMWPGFVYTVEAMRRWPGSGEPNETGINVAYGHNLNWFDHTSRNDVVADRYSKSMKAHGGGVGFDVSHTVTGYPWADIGEGTVVDTVVADVYFFRWVFHGFAEKYAIQVLRALIPVLKKGAKVVINDGVIPDPGTVPWMEYRSIRCMDLLGMAVNNTGERALDDWIGLFEAADPRFKFLNAWKPPKSTIWFIEAEWQP</sequence>
<accession>A0A5N6DGE4</accession>
<dbReference type="PANTHER" id="PTHR43712:SF5">
    <property type="entry name" value="O-METHYLTRANSFERASE ASQN-RELATED"/>
    <property type="match status" value="1"/>
</dbReference>
<dbReference type="InterPro" id="IPR036390">
    <property type="entry name" value="WH_DNA-bd_sf"/>
</dbReference>
<dbReference type="InterPro" id="IPR036388">
    <property type="entry name" value="WH-like_DNA-bd_sf"/>
</dbReference>
<dbReference type="EMBL" id="ML734982">
    <property type="protein sequence ID" value="KAB8204204.1"/>
    <property type="molecule type" value="Genomic_DNA"/>
</dbReference>
<dbReference type="SUPFAM" id="SSF46785">
    <property type="entry name" value="Winged helix' DNA-binding domain"/>
    <property type="match status" value="1"/>
</dbReference>
<dbReference type="Gene3D" id="1.10.10.10">
    <property type="entry name" value="Winged helix-like DNA-binding domain superfamily/Winged helix DNA-binding domain"/>
    <property type="match status" value="1"/>
</dbReference>
<reference evidence="1 2" key="1">
    <citation type="submission" date="2019-04" db="EMBL/GenBank/DDBJ databases">
        <title>Fungal friends and foes A comparative genomics study of 23 Aspergillus species from section Flavi.</title>
        <authorList>
            <consortium name="DOE Joint Genome Institute"/>
            <person name="Kjaerbolling I."/>
            <person name="Vesth T.C."/>
            <person name="Frisvad J.C."/>
            <person name="Nybo J.L."/>
            <person name="Theobald S."/>
            <person name="Kildgaard S."/>
            <person name="Petersen T.I."/>
            <person name="Kuo A."/>
            <person name="Sato A."/>
            <person name="Lyhne E.K."/>
            <person name="Kogle M.E."/>
            <person name="Wiebenga A."/>
            <person name="Kun R.S."/>
            <person name="Lubbers R.J."/>
            <person name="Makela M.R."/>
            <person name="Barry K."/>
            <person name="Chovatia M."/>
            <person name="Clum A."/>
            <person name="Daum C."/>
            <person name="Haridas S."/>
            <person name="He G."/>
            <person name="LaButti K."/>
            <person name="Lipzen A."/>
            <person name="Mondo S."/>
            <person name="Pangilinan J."/>
            <person name="Riley R."/>
            <person name="Salamov A."/>
            <person name="Simmons B.A."/>
            <person name="Magnuson J.K."/>
            <person name="Henrissat B."/>
            <person name="Mortensen U.H."/>
            <person name="Larsen T.O."/>
            <person name="De vries R.P."/>
            <person name="Grigoriev I.V."/>
            <person name="Machida M."/>
            <person name="Baker S.E."/>
            <person name="Andersen M.R."/>
        </authorList>
    </citation>
    <scope>NUCLEOTIDE SEQUENCE [LARGE SCALE GENOMIC DNA]</scope>
    <source>
        <strain evidence="1 2">CBS 117618</strain>
    </source>
</reference>
<dbReference type="OMA" id="FLNAWKP"/>
<keyword evidence="2" id="KW-1185">Reference proteome</keyword>
<gene>
    <name evidence="1" type="ORF">BDV34DRAFT_214013</name>
</gene>
<dbReference type="AlphaFoldDB" id="A0A5N6DGE4"/>
<organism evidence="1 2">
    <name type="scientific">Aspergillus parasiticus</name>
    <dbReference type="NCBI Taxonomy" id="5067"/>
    <lineage>
        <taxon>Eukaryota</taxon>
        <taxon>Fungi</taxon>
        <taxon>Dikarya</taxon>
        <taxon>Ascomycota</taxon>
        <taxon>Pezizomycotina</taxon>
        <taxon>Eurotiomycetes</taxon>
        <taxon>Eurotiomycetidae</taxon>
        <taxon>Eurotiales</taxon>
        <taxon>Aspergillaceae</taxon>
        <taxon>Aspergillus</taxon>
        <taxon>Aspergillus subgen. Circumdati</taxon>
    </lineage>
</organism>
<dbReference type="SUPFAM" id="SSF53335">
    <property type="entry name" value="S-adenosyl-L-methionine-dependent methyltransferases"/>
    <property type="match status" value="1"/>
</dbReference>
<dbReference type="InterPro" id="IPR029063">
    <property type="entry name" value="SAM-dependent_MTases_sf"/>
</dbReference>
<name>A0A5N6DGE4_ASPPA</name>
<evidence type="ECO:0000313" key="1">
    <source>
        <dbReference type="EMBL" id="KAB8204204.1"/>
    </source>
</evidence>
<evidence type="ECO:0000313" key="2">
    <source>
        <dbReference type="Proteomes" id="UP000326532"/>
    </source>
</evidence>
<dbReference type="Gene3D" id="3.40.50.150">
    <property type="entry name" value="Vaccinia Virus protein VP39"/>
    <property type="match status" value="2"/>
</dbReference>
<evidence type="ECO:0008006" key="3">
    <source>
        <dbReference type="Google" id="ProtNLM"/>
    </source>
</evidence>
<dbReference type="VEuPathDB" id="FungiDB:BDV34DRAFT_214013"/>
<proteinExistence type="predicted"/>
<dbReference type="Proteomes" id="UP000326532">
    <property type="component" value="Unassembled WGS sequence"/>
</dbReference>
<protein>
    <recommendedName>
        <fullName evidence="3">O-methyltransferase</fullName>
    </recommendedName>
</protein>
<dbReference type="PANTHER" id="PTHR43712">
    <property type="entry name" value="PUTATIVE (AFU_ORTHOLOGUE AFUA_4G14580)-RELATED"/>
    <property type="match status" value="1"/>
</dbReference>